<dbReference type="GeneID" id="101653418"/>
<evidence type="ECO:0000256" key="3">
    <source>
        <dbReference type="ARBA" id="ARBA00022692"/>
    </source>
</evidence>
<accession>A0ABM1VJ44</accession>
<dbReference type="PANTHER" id="PTHR12430:SF1">
    <property type="entry name" value="TOMM20-LIKE PROTEIN 1"/>
    <property type="match status" value="1"/>
</dbReference>
<dbReference type="RefSeq" id="XP_030740729.1">
    <property type="nucleotide sequence ID" value="XM_030884869.1"/>
</dbReference>
<organism evidence="8 9">
    <name type="scientific">Echinops telfairi</name>
    <name type="common">Lesser hedgehog tenrec</name>
    <dbReference type="NCBI Taxonomy" id="9371"/>
    <lineage>
        <taxon>Eukaryota</taxon>
        <taxon>Metazoa</taxon>
        <taxon>Chordata</taxon>
        <taxon>Craniata</taxon>
        <taxon>Vertebrata</taxon>
        <taxon>Euteleostomi</taxon>
        <taxon>Mammalia</taxon>
        <taxon>Eutheria</taxon>
        <taxon>Afrotheria</taxon>
        <taxon>Tenrecidae</taxon>
        <taxon>Tenrecinae</taxon>
        <taxon>Echinops</taxon>
    </lineage>
</organism>
<evidence type="ECO:0000256" key="7">
    <source>
        <dbReference type="ARBA" id="ARBA00023136"/>
    </source>
</evidence>
<keyword evidence="4" id="KW-1000">Mitochondrion outer membrane</keyword>
<dbReference type="InterPro" id="IPR023392">
    <property type="entry name" value="Tom20_dom_sf"/>
</dbReference>
<dbReference type="InterPro" id="IPR022422">
    <property type="entry name" value="MAS20_rcpt_metazoan"/>
</dbReference>
<evidence type="ECO:0000256" key="6">
    <source>
        <dbReference type="ARBA" id="ARBA00023128"/>
    </source>
</evidence>
<evidence type="ECO:0000256" key="2">
    <source>
        <dbReference type="ARBA" id="ARBA00005792"/>
    </source>
</evidence>
<evidence type="ECO:0000313" key="8">
    <source>
        <dbReference type="Proteomes" id="UP000694863"/>
    </source>
</evidence>
<comment type="subcellular location">
    <subcellularLocation>
        <location evidence="1">Mitochondrion outer membrane</location>
        <topology evidence="1">Single-pass membrane protein</topology>
    </subcellularLocation>
</comment>
<dbReference type="PANTHER" id="PTHR12430">
    <property type="entry name" value="MITOCHONDRIAL IMPORT RECEPTOR SUBUNIT TOM20"/>
    <property type="match status" value="1"/>
</dbReference>
<dbReference type="Pfam" id="PF02064">
    <property type="entry name" value="MAS20"/>
    <property type="match status" value="1"/>
</dbReference>
<keyword evidence="6" id="KW-0496">Mitochondrion</keyword>
<keyword evidence="8" id="KW-1185">Reference proteome</keyword>
<comment type="similarity">
    <text evidence="2">Belongs to the Tom20 family.</text>
</comment>
<sequence>MPCAERLRSRQGMLTSTAEKREYKPSTCRVVFAERRTAPPRAEERDAQVKGVPCRRAALRRVLSTSGRRAGRTQQVLCDASEWALQQFGLLWNSANEKLQELFLQEVRMGELWLSRGEHRMGVDHLSNALLVCGQPHELLTVFKQTLPPKVFEMLLHQIPLICQQFEADANEQEDDPN</sequence>
<dbReference type="SUPFAM" id="SSF47157">
    <property type="entry name" value="Mitochondrial import receptor subunit Tom20"/>
    <property type="match status" value="1"/>
</dbReference>
<evidence type="ECO:0000313" key="9">
    <source>
        <dbReference type="RefSeq" id="XP_030740729.1"/>
    </source>
</evidence>
<dbReference type="PRINTS" id="PR00351">
    <property type="entry name" value="OM20RECEPTOR"/>
</dbReference>
<reference evidence="9" key="1">
    <citation type="submission" date="2025-08" db="UniProtKB">
        <authorList>
            <consortium name="RefSeq"/>
        </authorList>
    </citation>
    <scope>IDENTIFICATION</scope>
</reference>
<evidence type="ECO:0000256" key="5">
    <source>
        <dbReference type="ARBA" id="ARBA00022989"/>
    </source>
</evidence>
<name>A0ABM1VJ44_ECHTE</name>
<dbReference type="PRINTS" id="PR01989">
    <property type="entry name" value="EUOM20RECPTR"/>
</dbReference>
<keyword evidence="5" id="KW-1133">Transmembrane helix</keyword>
<gene>
    <name evidence="9" type="primary">TOMM20L</name>
</gene>
<dbReference type="InterPro" id="IPR002056">
    <property type="entry name" value="MAS20"/>
</dbReference>
<keyword evidence="3" id="KW-0812">Transmembrane</keyword>
<proteinExistence type="inferred from homology"/>
<dbReference type="Proteomes" id="UP000694863">
    <property type="component" value="Unplaced"/>
</dbReference>
<keyword evidence="7" id="KW-0472">Membrane</keyword>
<dbReference type="Gene3D" id="1.20.960.10">
    <property type="entry name" value="Mitochondrial outer membrane translocase complex, subunit Tom20 domain"/>
    <property type="match status" value="1"/>
</dbReference>
<evidence type="ECO:0000256" key="1">
    <source>
        <dbReference type="ARBA" id="ARBA00004572"/>
    </source>
</evidence>
<evidence type="ECO:0000256" key="4">
    <source>
        <dbReference type="ARBA" id="ARBA00022787"/>
    </source>
</evidence>
<protein>
    <submittedName>
        <fullName evidence="9">TOMM20-like protein 1</fullName>
    </submittedName>
</protein>